<feature type="compositionally biased region" description="Polar residues" evidence="1">
    <location>
        <begin position="30"/>
        <end position="40"/>
    </location>
</feature>
<protein>
    <submittedName>
        <fullName evidence="2">Late transcription factor 3-like protein</fullName>
    </submittedName>
</protein>
<dbReference type="GO" id="GO:0046782">
    <property type="term" value="P:regulation of viral transcription"/>
    <property type="evidence" value="ECO:0007669"/>
    <property type="project" value="InterPro"/>
</dbReference>
<sequence length="612" mass="69950">MDGLLRLIDLVSQPPPDYNSKAKSVRAEDQPTNNSNQNYFTETPNTTPTPTVTLQIKYDNSGQLNGLHIHASNVSSGSKDPNEKLNPREVGLNADVTGPIQAHISGKVEESLSGFQADLDFTISEKENSNCPPKCAWSGYDTNESQPFNFGDILNNFFPPKQTFSPKNKQPPTLVGMMENIAKQYIKPDTSEEDKSKIDFNNDDDFVIYENKIVYQEEHIHGTYHTDVDIIRIDELINKKLLLEIAGLGQKEKQMILLTNQLNSSVRRSEAVCIRKDLSELAAEIDQIRTKQKLFKYQSLSDNLLKSYQEIGRYIQIINFGETAKIGNVDSNRLRIIMEYLGIARKYIKINLIHIEKSNQDCQVCSTDLANVYPDDTGMIKCPGCQVETHYLQPTQQENYTVNNTGKSNYKDKETFVKGISRYEGKQKVSFPSDLLDSLDSFFESKGYPSRKNSPNIELVGTVEGRRKRKGTSREMMMTALRETLFSGHYEDCNLLSNLIWGSELPDLTTIRDRILRDYDLSQQVFNRVKGSRKSSLGADYRLFRHLWHLGFPCHPSDFKIVTTPAIIKYYEEVWEKVCIEIGMTLGWKPFRRIEVLCKIDKDTLRLPIHFT</sequence>
<proteinExistence type="predicted"/>
<evidence type="ECO:0000313" key="2">
    <source>
        <dbReference type="EMBL" id="QBK91141.1"/>
    </source>
</evidence>
<feature type="region of interest" description="Disordered" evidence="1">
    <location>
        <begin position="10"/>
        <end position="49"/>
    </location>
</feature>
<organism evidence="2">
    <name type="scientific">Pithovirus LCPAC202</name>
    <dbReference type="NCBI Taxonomy" id="2506592"/>
    <lineage>
        <taxon>Viruses</taxon>
        <taxon>Pithoviruses</taxon>
    </lineage>
</organism>
<dbReference type="EMBL" id="MK500512">
    <property type="protein sequence ID" value="QBK91141.1"/>
    <property type="molecule type" value="Genomic_DNA"/>
</dbReference>
<name>A0A481Z8Z2_9VIRU</name>
<dbReference type="InterPro" id="IPR007031">
    <property type="entry name" value="Poxvirus_VLTF3"/>
</dbReference>
<accession>A0A481Z8Z2</accession>
<dbReference type="Pfam" id="PF04947">
    <property type="entry name" value="Pox_VLTF3"/>
    <property type="match status" value="1"/>
</dbReference>
<reference evidence="2" key="1">
    <citation type="journal article" date="2019" name="MBio">
        <title>Virus Genomes from Deep Sea Sediments Expand the Ocean Megavirome and Support Independent Origins of Viral Gigantism.</title>
        <authorList>
            <person name="Backstrom D."/>
            <person name="Yutin N."/>
            <person name="Jorgensen S.L."/>
            <person name="Dharamshi J."/>
            <person name="Homa F."/>
            <person name="Zaremba-Niedwiedzka K."/>
            <person name="Spang A."/>
            <person name="Wolf Y.I."/>
            <person name="Koonin E.V."/>
            <person name="Ettema T.J."/>
        </authorList>
    </citation>
    <scope>NUCLEOTIDE SEQUENCE</scope>
</reference>
<evidence type="ECO:0000256" key="1">
    <source>
        <dbReference type="SAM" id="MobiDB-lite"/>
    </source>
</evidence>
<gene>
    <name evidence="2" type="ORF">LCPAC202_01150</name>
</gene>